<reference evidence="1 2" key="1">
    <citation type="submission" date="2015-07" db="EMBL/GenBank/DDBJ databases">
        <authorList>
            <person name="Ju K.-S."/>
            <person name="Doroghazi J.R."/>
            <person name="Metcalf W.W."/>
        </authorList>
    </citation>
    <scope>NUCLEOTIDE SEQUENCE [LARGE SCALE GENOMIC DNA]</scope>
    <source>
        <strain evidence="1 2">NRRL B-3589</strain>
    </source>
</reference>
<protein>
    <submittedName>
        <fullName evidence="1">Uncharacterized protein</fullName>
    </submittedName>
</protein>
<evidence type="ECO:0000313" key="1">
    <source>
        <dbReference type="EMBL" id="KOG87086.1"/>
    </source>
</evidence>
<organism evidence="1 2">
    <name type="scientific">Streptomyces varsoviensis</name>
    <dbReference type="NCBI Taxonomy" id="67373"/>
    <lineage>
        <taxon>Bacteria</taxon>
        <taxon>Bacillati</taxon>
        <taxon>Actinomycetota</taxon>
        <taxon>Actinomycetes</taxon>
        <taxon>Kitasatosporales</taxon>
        <taxon>Streptomycetaceae</taxon>
        <taxon>Streptomyces</taxon>
    </lineage>
</organism>
<gene>
    <name evidence="1" type="ORF">ADK38_27435</name>
</gene>
<comment type="caution">
    <text evidence="1">The sequence shown here is derived from an EMBL/GenBank/DDBJ whole genome shotgun (WGS) entry which is preliminary data.</text>
</comment>
<proteinExistence type="predicted"/>
<evidence type="ECO:0000313" key="2">
    <source>
        <dbReference type="Proteomes" id="UP000037020"/>
    </source>
</evidence>
<sequence>MNGPGGLSTWFSWLPPEGTVWHVAAGEYWDTVRTPHTLGAAAITRLGDQCGPVICDPWTRIVHFLVESGCVRRWDLPETVLCSESTYVAVPSPSADTTGLHWLIAPTFSRCITDPDLLHLALRAAVDSPHHRREGS</sequence>
<dbReference type="EMBL" id="LGUT01002440">
    <property type="protein sequence ID" value="KOG87086.1"/>
    <property type="molecule type" value="Genomic_DNA"/>
</dbReference>
<keyword evidence="2" id="KW-1185">Reference proteome</keyword>
<dbReference type="RefSeq" id="WP_157854299.1">
    <property type="nucleotide sequence ID" value="NZ_JBIRHZ010000002.1"/>
</dbReference>
<accession>A0ABR5J1M3</accession>
<dbReference type="Proteomes" id="UP000037020">
    <property type="component" value="Unassembled WGS sequence"/>
</dbReference>
<name>A0ABR5J1M3_9ACTN</name>